<dbReference type="InterPro" id="IPR036864">
    <property type="entry name" value="Zn2-C6_fun-type_DNA-bd_sf"/>
</dbReference>
<dbReference type="GO" id="GO:0000976">
    <property type="term" value="F:transcription cis-regulatory region binding"/>
    <property type="evidence" value="ECO:0007669"/>
    <property type="project" value="TreeGrafter"/>
</dbReference>
<evidence type="ECO:0000313" key="7">
    <source>
        <dbReference type="EMBL" id="RSL61961.1"/>
    </source>
</evidence>
<evidence type="ECO:0000259" key="6">
    <source>
        <dbReference type="PROSITE" id="PS50048"/>
    </source>
</evidence>
<dbReference type="STRING" id="1325734.A0A428Q9K1"/>
<proteinExistence type="predicted"/>
<evidence type="ECO:0000256" key="5">
    <source>
        <dbReference type="ARBA" id="ARBA00023242"/>
    </source>
</evidence>
<accession>A0A428Q9K1</accession>
<dbReference type="GO" id="GO:0008270">
    <property type="term" value="F:zinc ion binding"/>
    <property type="evidence" value="ECO:0007669"/>
    <property type="project" value="InterPro"/>
</dbReference>
<dbReference type="GO" id="GO:0005634">
    <property type="term" value="C:nucleus"/>
    <property type="evidence" value="ECO:0007669"/>
    <property type="project" value="UniProtKB-SubCell"/>
</dbReference>
<evidence type="ECO:0000256" key="3">
    <source>
        <dbReference type="ARBA" id="ARBA00023125"/>
    </source>
</evidence>
<evidence type="ECO:0000256" key="1">
    <source>
        <dbReference type="ARBA" id="ARBA00004123"/>
    </source>
</evidence>
<name>A0A428Q9K1_9HYPO</name>
<protein>
    <recommendedName>
        <fullName evidence="6">Zn(2)-C6 fungal-type domain-containing protein</fullName>
    </recommendedName>
</protein>
<keyword evidence="8" id="KW-1185">Reference proteome</keyword>
<dbReference type="CDD" id="cd12148">
    <property type="entry name" value="fungal_TF_MHR"/>
    <property type="match status" value="1"/>
</dbReference>
<keyword evidence="3" id="KW-0238">DNA-binding</keyword>
<feature type="domain" description="Zn(2)-C6 fungal-type" evidence="6">
    <location>
        <begin position="12"/>
        <end position="48"/>
    </location>
</feature>
<dbReference type="AlphaFoldDB" id="A0A428Q9K1"/>
<dbReference type="EMBL" id="NKCI01000048">
    <property type="protein sequence ID" value="RSL61961.1"/>
    <property type="molecule type" value="Genomic_DNA"/>
</dbReference>
<gene>
    <name evidence="7" type="ORF">CEP54_006004</name>
</gene>
<dbReference type="PANTHER" id="PTHR31845">
    <property type="entry name" value="FINGER DOMAIN PROTEIN, PUTATIVE-RELATED"/>
    <property type="match status" value="1"/>
</dbReference>
<dbReference type="PROSITE" id="PS00463">
    <property type="entry name" value="ZN2_CY6_FUNGAL_1"/>
    <property type="match status" value="1"/>
</dbReference>
<organism evidence="7 8">
    <name type="scientific">Fusarium duplospermum</name>
    <dbReference type="NCBI Taxonomy" id="1325734"/>
    <lineage>
        <taxon>Eukaryota</taxon>
        <taxon>Fungi</taxon>
        <taxon>Dikarya</taxon>
        <taxon>Ascomycota</taxon>
        <taxon>Pezizomycotina</taxon>
        <taxon>Sordariomycetes</taxon>
        <taxon>Hypocreomycetidae</taxon>
        <taxon>Hypocreales</taxon>
        <taxon>Nectriaceae</taxon>
        <taxon>Fusarium</taxon>
        <taxon>Fusarium solani species complex</taxon>
    </lineage>
</organism>
<reference evidence="7 8" key="1">
    <citation type="submission" date="2017-06" db="EMBL/GenBank/DDBJ databases">
        <title>Comparative genomic analysis of Ambrosia Fusariam Clade fungi.</title>
        <authorList>
            <person name="Stajich J.E."/>
            <person name="Carrillo J."/>
            <person name="Kijimoto T."/>
            <person name="Eskalen A."/>
            <person name="O'Donnell K."/>
            <person name="Kasson M."/>
        </authorList>
    </citation>
    <scope>NUCLEOTIDE SEQUENCE [LARGE SCALE GENOMIC DNA]</scope>
    <source>
        <strain evidence="7 8">NRRL62584</strain>
    </source>
</reference>
<sequence length="581" mass="65333">MSSPLHVDKPRACPNCSRAKAKCVWLATDEDPEQTCQRCLRNKLACSKPHSLSKRRRGKANQSKVIEQKLDNIMALLSQERNRPIESPSSIPSNDLTPAAIQTSHQDIRSTPLHTPASYPPQDAFISIVPGFQISFSEADQVLQEYMTEMLPQFPFVLLPSLEAYEMYKHKPLLLKTILWVCRPPGPEAYVAFENWLRQHVAYQTVVLMNKSLEIVQALLVFFAWNDIFFFANSKDTSLLQLAIGLLADLGLHKRPSTTNPAFGSIVDDAADLRNDLQPQPGHSSDDRRAALGVYYIASIRCSIFGKLSGVEYTPRLDDCVGQLLQDQEHATDLLLVNLIRIRQIAIKVNDVFGNTGDHPLAEKTSTSVRAIVVASIRNELDTYISSLPEHLQSNHLLRSHCAAVRVRLLEPVNHGNRHDPLEPTHLRCRAMWDCLQSTQALIDAFLSIPIESYSSLTFVSILHLALAIIKALRLLCVEDQAWDLHTAQTMYNLPDILQRLSKLFEEASRVGKPRCGIMTNGRPMLCEYAESYKAIEHWYLSKVGMAHSDLMDSVVGHDGDQYKGFDFWNQLSDLTYGLGP</sequence>
<dbReference type="PROSITE" id="PS50048">
    <property type="entry name" value="ZN2_CY6_FUNGAL_2"/>
    <property type="match status" value="1"/>
</dbReference>
<comment type="caution">
    <text evidence="7">The sequence shown here is derived from an EMBL/GenBank/DDBJ whole genome shotgun (WGS) entry which is preliminary data.</text>
</comment>
<evidence type="ECO:0000256" key="4">
    <source>
        <dbReference type="ARBA" id="ARBA00023163"/>
    </source>
</evidence>
<dbReference type="GO" id="GO:0000981">
    <property type="term" value="F:DNA-binding transcription factor activity, RNA polymerase II-specific"/>
    <property type="evidence" value="ECO:0007669"/>
    <property type="project" value="InterPro"/>
</dbReference>
<dbReference type="CDD" id="cd00067">
    <property type="entry name" value="GAL4"/>
    <property type="match status" value="1"/>
</dbReference>
<dbReference type="Gene3D" id="4.10.240.10">
    <property type="entry name" value="Zn(2)-C6 fungal-type DNA-binding domain"/>
    <property type="match status" value="1"/>
</dbReference>
<dbReference type="SUPFAM" id="SSF57701">
    <property type="entry name" value="Zn2/Cys6 DNA-binding domain"/>
    <property type="match status" value="1"/>
</dbReference>
<keyword evidence="2" id="KW-0805">Transcription regulation</keyword>
<keyword evidence="5" id="KW-0539">Nucleus</keyword>
<evidence type="ECO:0000313" key="8">
    <source>
        <dbReference type="Proteomes" id="UP000288168"/>
    </source>
</evidence>
<dbReference type="InterPro" id="IPR001138">
    <property type="entry name" value="Zn2Cys6_DnaBD"/>
</dbReference>
<dbReference type="InterPro" id="IPR051089">
    <property type="entry name" value="prtT"/>
</dbReference>
<dbReference type="OrthoDB" id="5217604at2759"/>
<comment type="subcellular location">
    <subcellularLocation>
        <location evidence="1">Nucleus</location>
    </subcellularLocation>
</comment>
<dbReference type="PANTHER" id="PTHR31845:SF10">
    <property type="entry name" value="ZN(II)2CYS6 TRANSCRIPTION FACTOR (EUROFUNG)"/>
    <property type="match status" value="1"/>
</dbReference>
<dbReference type="Proteomes" id="UP000288168">
    <property type="component" value="Unassembled WGS sequence"/>
</dbReference>
<evidence type="ECO:0000256" key="2">
    <source>
        <dbReference type="ARBA" id="ARBA00023015"/>
    </source>
</evidence>
<keyword evidence="4" id="KW-0804">Transcription</keyword>